<accession>A0A418JG36</accession>
<dbReference type="Gene3D" id="3.40.50.1820">
    <property type="entry name" value="alpha/beta hydrolase"/>
    <property type="match status" value="1"/>
</dbReference>
<feature type="transmembrane region" description="Helical" evidence="1">
    <location>
        <begin position="20"/>
        <end position="39"/>
    </location>
</feature>
<proteinExistence type="predicted"/>
<dbReference type="InterPro" id="IPR010315">
    <property type="entry name" value="DUF915_hydro-like"/>
</dbReference>
<dbReference type="GO" id="GO:0016787">
    <property type="term" value="F:hydrolase activity"/>
    <property type="evidence" value="ECO:0007669"/>
    <property type="project" value="UniProtKB-KW"/>
</dbReference>
<dbReference type="EMBL" id="QXVO01000076">
    <property type="protein sequence ID" value="RIO42351.1"/>
    <property type="molecule type" value="Genomic_DNA"/>
</dbReference>
<comment type="caution">
    <text evidence="2">The sequence shown here is derived from an EMBL/GenBank/DDBJ whole genome shotgun (WGS) entry which is preliminary data.</text>
</comment>
<keyword evidence="1" id="KW-0472">Membrane</keyword>
<dbReference type="Pfam" id="PF06028">
    <property type="entry name" value="DUF915"/>
    <property type="match status" value="1"/>
</dbReference>
<keyword evidence="2" id="KW-0378">Hydrolase</keyword>
<keyword evidence="1" id="KW-1133">Transmembrane helix</keyword>
<dbReference type="Proteomes" id="UP000285625">
    <property type="component" value="Unassembled WGS sequence"/>
</dbReference>
<protein>
    <submittedName>
        <fullName evidence="2">Alpha/beta hydrolase</fullName>
    </submittedName>
</protein>
<evidence type="ECO:0000313" key="3">
    <source>
        <dbReference type="Proteomes" id="UP000285625"/>
    </source>
</evidence>
<sequence length="301" mass="33544">MKIKLFGRIEVTCVKKIKIWTSGVITVIVLAIVVGFIAIHKDATRYENAHANYINDHTPTLFLHGTSGTLNSLSYLIQQAQNRGVTQDVIVAHVESNGAVTFEGVLSKNAVNPIVQIELEDNDNMDLNANAKWIKNVLTQLQNQYQFKHFNFVGHSMGNTSFAQYMLNYGNDTSLPQLKKEVNIAGTYNGVLGQNEDINEVKVDQNGKPSRMIPPYQGFRKLKDVYKGKDIEVLNIYGDISDGTHSDGIVSASSSKSLKYLLGDSPKRYQELKYEGEDAEHSAIHDNPDVANDILPFLWGK</sequence>
<evidence type="ECO:0000313" key="2">
    <source>
        <dbReference type="EMBL" id="RIO42351.1"/>
    </source>
</evidence>
<organism evidence="2 3">
    <name type="scientific">Staphylococcus hyicus</name>
    <dbReference type="NCBI Taxonomy" id="1284"/>
    <lineage>
        <taxon>Bacteria</taxon>
        <taxon>Bacillati</taxon>
        <taxon>Bacillota</taxon>
        <taxon>Bacilli</taxon>
        <taxon>Bacillales</taxon>
        <taxon>Staphylococcaceae</taxon>
        <taxon>Staphylococcus</taxon>
    </lineage>
</organism>
<dbReference type="STRING" id="1284.SHYC_00745"/>
<dbReference type="AlphaFoldDB" id="A0A418JG36"/>
<gene>
    <name evidence="2" type="ORF">BUZ57_11985</name>
</gene>
<keyword evidence="1" id="KW-0812">Transmembrane</keyword>
<dbReference type="InterPro" id="IPR029058">
    <property type="entry name" value="AB_hydrolase_fold"/>
</dbReference>
<name>A0A418JG36_STAHY</name>
<evidence type="ECO:0000256" key="1">
    <source>
        <dbReference type="SAM" id="Phobius"/>
    </source>
</evidence>
<dbReference type="SUPFAM" id="SSF53474">
    <property type="entry name" value="alpha/beta-Hydrolases"/>
    <property type="match status" value="1"/>
</dbReference>
<reference evidence="2 3" key="1">
    <citation type="journal article" date="2016" name="Front. Microbiol.">
        <title>Comprehensive Phylogenetic Analysis of Bovine Non-aureus Staphylococci Species Based on Whole-Genome Sequencing.</title>
        <authorList>
            <person name="Naushad S."/>
            <person name="Barkema H.W."/>
            <person name="Luby C."/>
            <person name="Condas L.A."/>
            <person name="Nobrega D.B."/>
            <person name="Carson D.A."/>
            <person name="De Buck J."/>
        </authorList>
    </citation>
    <scope>NUCLEOTIDE SEQUENCE [LARGE SCALE GENOMIC DNA]</scope>
    <source>
        <strain evidence="2 3">SNUC 5959</strain>
    </source>
</reference>